<sequence length="194" mass="23102">MVRIRNYREDDNLKWVRCRVLSFLDTAYYDDVLKEKQHYKNSSIELVAEIDDKIVGLMDTEYEIEKGAVCYKSNELGAVIWHLAVLPEYRNKGISTALLNQTINILKGKDIKVLQAWTRDDIWVNDWYKKRGFNWRESYLHVYKNRKDCDEFVQTKVENVVICSCFAHYVGTNKEEIKDTFERVHECNLYELTI</sequence>
<dbReference type="Proteomes" id="UP000481872">
    <property type="component" value="Unassembled WGS sequence"/>
</dbReference>
<name>A0A6M0H3N1_9CLOT</name>
<dbReference type="InterPro" id="IPR000182">
    <property type="entry name" value="GNAT_dom"/>
</dbReference>
<dbReference type="PROSITE" id="PS51186">
    <property type="entry name" value="GNAT"/>
    <property type="match status" value="1"/>
</dbReference>
<keyword evidence="2" id="KW-0012">Acyltransferase</keyword>
<gene>
    <name evidence="4" type="ORF">G3M99_05020</name>
</gene>
<proteinExistence type="predicted"/>
<dbReference type="InterPro" id="IPR016181">
    <property type="entry name" value="Acyl_CoA_acyltransferase"/>
</dbReference>
<dbReference type="InterPro" id="IPR051556">
    <property type="entry name" value="N-term/lysine_N-AcTrnsfr"/>
</dbReference>
<dbReference type="AlphaFoldDB" id="A0A6M0H3N1"/>
<organism evidence="4 5">
    <name type="scientific">Clostridium senegalense</name>
    <dbReference type="NCBI Taxonomy" id="1465809"/>
    <lineage>
        <taxon>Bacteria</taxon>
        <taxon>Bacillati</taxon>
        <taxon>Bacillota</taxon>
        <taxon>Clostridia</taxon>
        <taxon>Eubacteriales</taxon>
        <taxon>Clostridiaceae</taxon>
        <taxon>Clostridium</taxon>
    </lineage>
</organism>
<evidence type="ECO:0000256" key="1">
    <source>
        <dbReference type="ARBA" id="ARBA00022679"/>
    </source>
</evidence>
<dbReference type="CDD" id="cd04301">
    <property type="entry name" value="NAT_SF"/>
    <property type="match status" value="1"/>
</dbReference>
<dbReference type="Pfam" id="PF00583">
    <property type="entry name" value="Acetyltransf_1"/>
    <property type="match status" value="1"/>
</dbReference>
<evidence type="ECO:0000313" key="5">
    <source>
        <dbReference type="Proteomes" id="UP000481872"/>
    </source>
</evidence>
<dbReference type="PANTHER" id="PTHR42919:SF8">
    <property type="entry name" value="N-ALPHA-ACETYLTRANSFERASE 50"/>
    <property type="match status" value="1"/>
</dbReference>
<dbReference type="Gene3D" id="3.40.630.30">
    <property type="match status" value="1"/>
</dbReference>
<protein>
    <submittedName>
        <fullName evidence="4">GNAT family N-acetyltransferase</fullName>
    </submittedName>
</protein>
<accession>A0A6M0H3N1</accession>
<keyword evidence="1 4" id="KW-0808">Transferase</keyword>
<reference evidence="4 5" key="1">
    <citation type="submission" date="2020-02" db="EMBL/GenBank/DDBJ databases">
        <title>Genome assembly of a novel Clostridium senegalense strain.</title>
        <authorList>
            <person name="Gupta T.B."/>
            <person name="Jauregui R."/>
            <person name="Maclean P."/>
            <person name="Nawarathana A."/>
            <person name="Brightwell G."/>
        </authorList>
    </citation>
    <scope>NUCLEOTIDE SEQUENCE [LARGE SCALE GENOMIC DNA]</scope>
    <source>
        <strain evidence="4 5">AGRFS4</strain>
    </source>
</reference>
<keyword evidence="5" id="KW-1185">Reference proteome</keyword>
<dbReference type="PANTHER" id="PTHR42919">
    <property type="entry name" value="N-ALPHA-ACETYLTRANSFERASE"/>
    <property type="match status" value="1"/>
</dbReference>
<dbReference type="EMBL" id="JAAGPU010000006">
    <property type="protein sequence ID" value="NEU04232.1"/>
    <property type="molecule type" value="Genomic_DNA"/>
</dbReference>
<evidence type="ECO:0000313" key="4">
    <source>
        <dbReference type="EMBL" id="NEU04232.1"/>
    </source>
</evidence>
<comment type="caution">
    <text evidence="4">The sequence shown here is derived from an EMBL/GenBank/DDBJ whole genome shotgun (WGS) entry which is preliminary data.</text>
</comment>
<evidence type="ECO:0000259" key="3">
    <source>
        <dbReference type="PROSITE" id="PS51186"/>
    </source>
</evidence>
<dbReference type="SUPFAM" id="SSF55729">
    <property type="entry name" value="Acyl-CoA N-acyltransferases (Nat)"/>
    <property type="match status" value="1"/>
</dbReference>
<feature type="domain" description="N-acetyltransferase" evidence="3">
    <location>
        <begin position="2"/>
        <end position="150"/>
    </location>
</feature>
<evidence type="ECO:0000256" key="2">
    <source>
        <dbReference type="ARBA" id="ARBA00023315"/>
    </source>
</evidence>
<dbReference type="GO" id="GO:0016747">
    <property type="term" value="F:acyltransferase activity, transferring groups other than amino-acyl groups"/>
    <property type="evidence" value="ECO:0007669"/>
    <property type="project" value="InterPro"/>
</dbReference>